<dbReference type="Proteomes" id="UP000198727">
    <property type="component" value="Unassembled WGS sequence"/>
</dbReference>
<evidence type="ECO:0008006" key="3">
    <source>
        <dbReference type="Google" id="ProtNLM"/>
    </source>
</evidence>
<dbReference type="SUPFAM" id="SSF53335">
    <property type="entry name" value="S-adenosyl-L-methionine-dependent methyltransferases"/>
    <property type="match status" value="1"/>
</dbReference>
<protein>
    <recommendedName>
        <fullName evidence="3">Methyltransferase domain-containing protein</fullName>
    </recommendedName>
</protein>
<proteinExistence type="predicted"/>
<evidence type="ECO:0000313" key="1">
    <source>
        <dbReference type="EMBL" id="SFP88737.1"/>
    </source>
</evidence>
<organism evidence="1 2">
    <name type="scientific">Amycolatopsis arida</name>
    <dbReference type="NCBI Taxonomy" id="587909"/>
    <lineage>
        <taxon>Bacteria</taxon>
        <taxon>Bacillati</taxon>
        <taxon>Actinomycetota</taxon>
        <taxon>Actinomycetes</taxon>
        <taxon>Pseudonocardiales</taxon>
        <taxon>Pseudonocardiaceae</taxon>
        <taxon>Amycolatopsis</taxon>
    </lineage>
</organism>
<name>A0A1I5U1J2_9PSEU</name>
<accession>A0A1I5U1J2</accession>
<dbReference type="Gene3D" id="3.40.50.150">
    <property type="entry name" value="Vaccinia Virus protein VP39"/>
    <property type="match status" value="1"/>
</dbReference>
<evidence type="ECO:0000313" key="2">
    <source>
        <dbReference type="Proteomes" id="UP000198727"/>
    </source>
</evidence>
<sequence length="264" mass="29390">MLMSGPDNADMDFEAVKKQALEYREELLATKAALAPTDFGWYPYDTMANVFHLDALLSGPNREVLDEVAGGPVADIGGADGDFGFFLEQRLGCDVDLIDHGPTNFNQLRGAERLRTELGSRLGIHETDLDTQFRLPRDHYRAVFFLGILYHLKNPYYVLELLARHADLCFLSTRVAQLTPDHGTRLAGSPVAYLVHPTETNNDPTNFWIFSTAGLHRLLERTGWEVVDFTTVGCTEDSDPASPDRDERAFALLRSTRSAGAATR</sequence>
<dbReference type="EMBL" id="FOWW01000003">
    <property type="protein sequence ID" value="SFP88737.1"/>
    <property type="molecule type" value="Genomic_DNA"/>
</dbReference>
<keyword evidence="2" id="KW-1185">Reference proteome</keyword>
<dbReference type="AlphaFoldDB" id="A0A1I5U1J2"/>
<gene>
    <name evidence="1" type="ORF">SAMN05421810_103748</name>
</gene>
<reference evidence="2" key="1">
    <citation type="submission" date="2016-10" db="EMBL/GenBank/DDBJ databases">
        <authorList>
            <person name="Varghese N."/>
            <person name="Submissions S."/>
        </authorList>
    </citation>
    <scope>NUCLEOTIDE SEQUENCE [LARGE SCALE GENOMIC DNA]</scope>
    <source>
        <strain evidence="2">CGMCC 4.5579</strain>
    </source>
</reference>
<dbReference type="InterPro" id="IPR029063">
    <property type="entry name" value="SAM-dependent_MTases_sf"/>
</dbReference>
<dbReference type="STRING" id="587909.SAMN05421810_103748"/>